<organism evidence="2 3">
    <name type="scientific">Ancylostoma ceylanicum</name>
    <dbReference type="NCBI Taxonomy" id="53326"/>
    <lineage>
        <taxon>Eukaryota</taxon>
        <taxon>Metazoa</taxon>
        <taxon>Ecdysozoa</taxon>
        <taxon>Nematoda</taxon>
        <taxon>Chromadorea</taxon>
        <taxon>Rhabditida</taxon>
        <taxon>Rhabditina</taxon>
        <taxon>Rhabditomorpha</taxon>
        <taxon>Strongyloidea</taxon>
        <taxon>Ancylostomatidae</taxon>
        <taxon>Ancylostomatinae</taxon>
        <taxon>Ancylostoma</taxon>
    </lineage>
</organism>
<gene>
    <name evidence="2" type="primary">Acey_s0235.g3201</name>
    <name evidence="2" type="ORF">Y032_0235g3201</name>
</gene>
<feature type="region of interest" description="Disordered" evidence="1">
    <location>
        <begin position="125"/>
        <end position="144"/>
    </location>
</feature>
<proteinExistence type="predicted"/>
<name>A0A016SF25_9BILA</name>
<sequence>MLPDERISEGTWIGEAMEERNPPHASTVSTARVSRSHSPNQLNKEQGRKSEKLSKQSYSNDKPFAVTGELVLVAAVRLHETFPVQYVRRIRRVQNPLAMQLNKCLGHRNVGKRCRTCSATRSELAPSHEGARSSSHVELRSSMG</sequence>
<reference evidence="3" key="1">
    <citation type="journal article" date="2015" name="Nat. Genet.">
        <title>The genome and transcriptome of the zoonotic hookworm Ancylostoma ceylanicum identify infection-specific gene families.</title>
        <authorList>
            <person name="Schwarz E.M."/>
            <person name="Hu Y."/>
            <person name="Antoshechkin I."/>
            <person name="Miller M.M."/>
            <person name="Sternberg P.W."/>
            <person name="Aroian R.V."/>
        </authorList>
    </citation>
    <scope>NUCLEOTIDE SEQUENCE</scope>
    <source>
        <strain evidence="3">HY135</strain>
    </source>
</reference>
<dbReference type="Proteomes" id="UP000024635">
    <property type="component" value="Unassembled WGS sequence"/>
</dbReference>
<dbReference type="AlphaFoldDB" id="A0A016SF25"/>
<keyword evidence="3" id="KW-1185">Reference proteome</keyword>
<feature type="region of interest" description="Disordered" evidence="1">
    <location>
        <begin position="1"/>
        <end position="60"/>
    </location>
</feature>
<comment type="caution">
    <text evidence="2">The sequence shown here is derived from an EMBL/GenBank/DDBJ whole genome shotgun (WGS) entry which is preliminary data.</text>
</comment>
<evidence type="ECO:0000256" key="1">
    <source>
        <dbReference type="SAM" id="MobiDB-lite"/>
    </source>
</evidence>
<dbReference type="EMBL" id="JARK01001571">
    <property type="protein sequence ID" value="EYB89185.1"/>
    <property type="molecule type" value="Genomic_DNA"/>
</dbReference>
<feature type="compositionally biased region" description="Basic and acidic residues" evidence="1">
    <location>
        <begin position="45"/>
        <end position="54"/>
    </location>
</feature>
<feature type="compositionally biased region" description="Basic and acidic residues" evidence="1">
    <location>
        <begin position="129"/>
        <end position="144"/>
    </location>
</feature>
<accession>A0A016SF25</accession>
<evidence type="ECO:0000313" key="2">
    <source>
        <dbReference type="EMBL" id="EYB89185.1"/>
    </source>
</evidence>
<evidence type="ECO:0000313" key="3">
    <source>
        <dbReference type="Proteomes" id="UP000024635"/>
    </source>
</evidence>
<feature type="compositionally biased region" description="Polar residues" evidence="1">
    <location>
        <begin position="24"/>
        <end position="44"/>
    </location>
</feature>
<protein>
    <submittedName>
        <fullName evidence="2">Uncharacterized protein</fullName>
    </submittedName>
</protein>